<keyword evidence="1" id="KW-1133">Transmembrane helix</keyword>
<accession>A0A2Z7AYQ0</accession>
<protein>
    <submittedName>
        <fullName evidence="2">Basic helix-loop-helix protein A</fullName>
    </submittedName>
</protein>
<keyword evidence="1" id="KW-0472">Membrane</keyword>
<name>A0A2Z7AYQ0_9LAMI</name>
<keyword evidence="1" id="KW-0812">Transmembrane</keyword>
<dbReference type="AlphaFoldDB" id="A0A2Z7AYQ0"/>
<reference evidence="2 3" key="1">
    <citation type="journal article" date="2015" name="Proc. Natl. Acad. Sci. U.S.A.">
        <title>The resurrection genome of Boea hygrometrica: A blueprint for survival of dehydration.</title>
        <authorList>
            <person name="Xiao L."/>
            <person name="Yang G."/>
            <person name="Zhang L."/>
            <person name="Yang X."/>
            <person name="Zhao S."/>
            <person name="Ji Z."/>
            <person name="Zhou Q."/>
            <person name="Hu M."/>
            <person name="Wang Y."/>
            <person name="Chen M."/>
            <person name="Xu Y."/>
            <person name="Jin H."/>
            <person name="Xiao X."/>
            <person name="Hu G."/>
            <person name="Bao F."/>
            <person name="Hu Y."/>
            <person name="Wan P."/>
            <person name="Li L."/>
            <person name="Deng X."/>
            <person name="Kuang T."/>
            <person name="Xiang C."/>
            <person name="Zhu J.K."/>
            <person name="Oliver M.J."/>
            <person name="He Y."/>
        </authorList>
    </citation>
    <scope>NUCLEOTIDE SEQUENCE [LARGE SCALE GENOMIC DNA]</scope>
    <source>
        <strain evidence="3">cv. XS01</strain>
    </source>
</reference>
<evidence type="ECO:0000313" key="3">
    <source>
        <dbReference type="Proteomes" id="UP000250235"/>
    </source>
</evidence>
<evidence type="ECO:0000256" key="1">
    <source>
        <dbReference type="SAM" id="Phobius"/>
    </source>
</evidence>
<gene>
    <name evidence="2" type="ORF">F511_18308</name>
</gene>
<keyword evidence="3" id="KW-1185">Reference proteome</keyword>
<feature type="transmembrane region" description="Helical" evidence="1">
    <location>
        <begin position="101"/>
        <end position="120"/>
    </location>
</feature>
<organism evidence="2 3">
    <name type="scientific">Dorcoceras hygrometricum</name>
    <dbReference type="NCBI Taxonomy" id="472368"/>
    <lineage>
        <taxon>Eukaryota</taxon>
        <taxon>Viridiplantae</taxon>
        <taxon>Streptophyta</taxon>
        <taxon>Embryophyta</taxon>
        <taxon>Tracheophyta</taxon>
        <taxon>Spermatophyta</taxon>
        <taxon>Magnoliopsida</taxon>
        <taxon>eudicotyledons</taxon>
        <taxon>Gunneridae</taxon>
        <taxon>Pentapetalae</taxon>
        <taxon>asterids</taxon>
        <taxon>lamiids</taxon>
        <taxon>Lamiales</taxon>
        <taxon>Gesneriaceae</taxon>
        <taxon>Didymocarpoideae</taxon>
        <taxon>Trichosporeae</taxon>
        <taxon>Loxocarpinae</taxon>
        <taxon>Dorcoceras</taxon>
    </lineage>
</organism>
<dbReference type="Proteomes" id="UP000250235">
    <property type="component" value="Unassembled WGS sequence"/>
</dbReference>
<evidence type="ECO:0000313" key="2">
    <source>
        <dbReference type="EMBL" id="KZV26518.1"/>
    </source>
</evidence>
<dbReference type="EMBL" id="KV011213">
    <property type="protein sequence ID" value="KZV26518.1"/>
    <property type="molecule type" value="Genomic_DNA"/>
</dbReference>
<sequence length="146" mass="16516">MIGKAGLIRRKLDVEDEEDNCSSSAVNRISTGADGCELDKLTTAKQIRRKLQAVEKISKLEQCGDVVERSRRKIPVVEEDHNQVHIIKEHDKCKLRFEEQYVLFISAGISLATGTIHLYTRVSVFLTADRLAYSLRLIDALTTLFL</sequence>
<proteinExistence type="predicted"/>